<evidence type="ECO:0008006" key="9">
    <source>
        <dbReference type="Google" id="ProtNLM"/>
    </source>
</evidence>
<sequence length="328" mass="37356">MLAPSLSGDIFGEALSFIEDLWTVDITRIKLPDESICLKLLVLIFTGTKNERDICFRTSYFCWETKFNRKGYKYNKFAEDNSLTIVSGVPPTSSSSSVLFFVFLLLSSSLWPKEILDPEATKPEDWDDEEDGEWEAPKIDNPKCEKAPGCGEWKRPMKRNPAYKGKWHAPLVENPNYKGIWKPRLIGNPEYIEFEKPNFESIVAIGIEIWTMQDDGLQGVQKLVFDCLYKIADLPFLGDHKTKVLDILEKVEKQPNLTIGIVASIVVIFTVLLKVIFGGKKKHAKVRSETNKTDTAETSNNQGTTEEKEDKKEDTDAVARRRNTRHDS</sequence>
<dbReference type="Gene3D" id="2.10.250.10">
    <property type="entry name" value="Calreticulin/calnexin, P domain"/>
    <property type="match status" value="1"/>
</dbReference>
<comment type="subcellular location">
    <subcellularLocation>
        <location evidence="1">Endoplasmic reticulum membrane</location>
        <topology evidence="1">Single-pass membrane protein</topology>
    </subcellularLocation>
</comment>
<feature type="region of interest" description="Disordered" evidence="6">
    <location>
        <begin position="120"/>
        <end position="141"/>
    </location>
</feature>
<dbReference type="PRINTS" id="PR00626">
    <property type="entry name" value="CALRETICULIN"/>
</dbReference>
<dbReference type="InterPro" id="IPR009033">
    <property type="entry name" value="Calreticulin/calnexin_P_dom_sf"/>
</dbReference>
<evidence type="ECO:0000313" key="8">
    <source>
        <dbReference type="Proteomes" id="UP000834106"/>
    </source>
</evidence>
<evidence type="ECO:0000256" key="2">
    <source>
        <dbReference type="ARBA" id="ARBA00022692"/>
    </source>
</evidence>
<keyword evidence="5" id="KW-0256">Endoplasmic reticulum</keyword>
<keyword evidence="5" id="KW-0143">Chaperone</keyword>
<keyword evidence="2 5" id="KW-0812">Transmembrane</keyword>
<comment type="similarity">
    <text evidence="5">Belongs to the calreticulin family.</text>
</comment>
<name>A0AAD2A2H2_9LAMI</name>
<accession>A0AAD2A2H2</accession>
<gene>
    <name evidence="7" type="ORF">FPE_LOCUS27657</name>
</gene>
<keyword evidence="4 5" id="KW-0472">Membrane</keyword>
<dbReference type="GO" id="GO:0006457">
    <property type="term" value="P:protein folding"/>
    <property type="evidence" value="ECO:0007669"/>
    <property type="project" value="InterPro"/>
</dbReference>
<keyword evidence="8" id="KW-1185">Reference proteome</keyword>
<dbReference type="AlphaFoldDB" id="A0AAD2A2H2"/>
<dbReference type="GO" id="GO:0005509">
    <property type="term" value="F:calcium ion binding"/>
    <property type="evidence" value="ECO:0007669"/>
    <property type="project" value="InterPro"/>
</dbReference>
<dbReference type="InterPro" id="IPR001580">
    <property type="entry name" value="Calret/calnex"/>
</dbReference>
<dbReference type="GO" id="GO:0051082">
    <property type="term" value="F:unfolded protein binding"/>
    <property type="evidence" value="ECO:0007669"/>
    <property type="project" value="InterPro"/>
</dbReference>
<feature type="region of interest" description="Disordered" evidence="6">
    <location>
        <begin position="286"/>
        <end position="328"/>
    </location>
</feature>
<dbReference type="Pfam" id="PF00262">
    <property type="entry name" value="Calreticulin"/>
    <property type="match status" value="1"/>
</dbReference>
<evidence type="ECO:0000256" key="6">
    <source>
        <dbReference type="SAM" id="MobiDB-lite"/>
    </source>
</evidence>
<dbReference type="SUPFAM" id="SSF63887">
    <property type="entry name" value="P-domain of calnexin/calreticulin"/>
    <property type="match status" value="1"/>
</dbReference>
<feature type="compositionally biased region" description="Basic and acidic residues" evidence="6">
    <location>
        <begin position="286"/>
        <end position="295"/>
    </location>
</feature>
<dbReference type="EMBL" id="OU503052">
    <property type="protein sequence ID" value="CAI9780227.1"/>
    <property type="molecule type" value="Genomic_DNA"/>
</dbReference>
<evidence type="ECO:0000313" key="7">
    <source>
        <dbReference type="EMBL" id="CAI9780227.1"/>
    </source>
</evidence>
<reference evidence="7" key="1">
    <citation type="submission" date="2023-05" db="EMBL/GenBank/DDBJ databases">
        <authorList>
            <person name="Huff M."/>
        </authorList>
    </citation>
    <scope>NUCLEOTIDE SEQUENCE</scope>
</reference>
<dbReference type="GO" id="GO:0005789">
    <property type="term" value="C:endoplasmic reticulum membrane"/>
    <property type="evidence" value="ECO:0007669"/>
    <property type="project" value="UniProtKB-SubCell"/>
</dbReference>
<organism evidence="7 8">
    <name type="scientific">Fraxinus pennsylvanica</name>
    <dbReference type="NCBI Taxonomy" id="56036"/>
    <lineage>
        <taxon>Eukaryota</taxon>
        <taxon>Viridiplantae</taxon>
        <taxon>Streptophyta</taxon>
        <taxon>Embryophyta</taxon>
        <taxon>Tracheophyta</taxon>
        <taxon>Spermatophyta</taxon>
        <taxon>Magnoliopsida</taxon>
        <taxon>eudicotyledons</taxon>
        <taxon>Gunneridae</taxon>
        <taxon>Pentapetalae</taxon>
        <taxon>asterids</taxon>
        <taxon>lamiids</taxon>
        <taxon>Lamiales</taxon>
        <taxon>Oleaceae</taxon>
        <taxon>Oleeae</taxon>
        <taxon>Fraxinus</taxon>
    </lineage>
</organism>
<dbReference type="Proteomes" id="UP000834106">
    <property type="component" value="Chromosome 17"/>
</dbReference>
<evidence type="ECO:0000256" key="1">
    <source>
        <dbReference type="ARBA" id="ARBA00004389"/>
    </source>
</evidence>
<dbReference type="GO" id="GO:0036503">
    <property type="term" value="P:ERAD pathway"/>
    <property type="evidence" value="ECO:0007669"/>
    <property type="project" value="TreeGrafter"/>
</dbReference>
<evidence type="ECO:0000256" key="4">
    <source>
        <dbReference type="ARBA" id="ARBA00023136"/>
    </source>
</evidence>
<keyword evidence="3 5" id="KW-1133">Transmembrane helix</keyword>
<proteinExistence type="inferred from homology"/>
<dbReference type="PANTHER" id="PTHR11073:SF1">
    <property type="entry name" value="CALNEXIN 14D-RELATED"/>
    <property type="match status" value="1"/>
</dbReference>
<dbReference type="PANTHER" id="PTHR11073">
    <property type="entry name" value="CALRETICULIN AND CALNEXIN"/>
    <property type="match status" value="1"/>
</dbReference>
<dbReference type="PROSITE" id="PS00805">
    <property type="entry name" value="CALRETICULIN_REPEAT"/>
    <property type="match status" value="1"/>
</dbReference>
<protein>
    <recommendedName>
        <fullName evidence="9">Calnexin</fullName>
    </recommendedName>
</protein>
<dbReference type="Gene3D" id="2.60.120.200">
    <property type="match status" value="1"/>
</dbReference>
<feature type="transmembrane region" description="Helical" evidence="5">
    <location>
        <begin position="257"/>
        <end position="277"/>
    </location>
</feature>
<feature type="compositionally biased region" description="Basic and acidic residues" evidence="6">
    <location>
        <begin position="305"/>
        <end position="328"/>
    </location>
</feature>
<evidence type="ECO:0000256" key="3">
    <source>
        <dbReference type="ARBA" id="ARBA00022989"/>
    </source>
</evidence>
<dbReference type="InterPro" id="IPR018124">
    <property type="entry name" value="Calret/calnex_CS"/>
</dbReference>
<evidence type="ECO:0000256" key="5">
    <source>
        <dbReference type="RuleBase" id="RU362126"/>
    </source>
</evidence>
<feature type="compositionally biased region" description="Acidic residues" evidence="6">
    <location>
        <begin position="125"/>
        <end position="134"/>
    </location>
</feature>